<dbReference type="Gene3D" id="3.40.1350.10">
    <property type="match status" value="1"/>
</dbReference>
<organism evidence="3 4">
    <name type="scientific">Deinococcus enclensis</name>
    <dbReference type="NCBI Taxonomy" id="1049582"/>
    <lineage>
        <taxon>Bacteria</taxon>
        <taxon>Thermotogati</taxon>
        <taxon>Deinococcota</taxon>
        <taxon>Deinococci</taxon>
        <taxon>Deinococcales</taxon>
        <taxon>Deinococcaceae</taxon>
        <taxon>Deinococcus</taxon>
    </lineage>
</organism>
<protein>
    <submittedName>
        <fullName evidence="3">Restriction system protein</fullName>
    </submittedName>
</protein>
<keyword evidence="4" id="KW-1185">Reference proteome</keyword>
<dbReference type="EMBL" id="JAURUR010000001">
    <property type="protein sequence ID" value="MDP9762857.1"/>
    <property type="molecule type" value="Genomic_DNA"/>
</dbReference>
<gene>
    <name evidence="3" type="ORF">QO006_000270</name>
</gene>
<dbReference type="PANTHER" id="PTHR30015">
    <property type="entry name" value="MRR RESTRICTION SYSTEM PROTEIN"/>
    <property type="match status" value="1"/>
</dbReference>
<dbReference type="InterPro" id="IPR007560">
    <property type="entry name" value="Restrct_endonuc_IV_Mrr"/>
</dbReference>
<feature type="domain" description="Restriction endonuclease type IV Mrr" evidence="1">
    <location>
        <begin position="165"/>
        <end position="285"/>
    </location>
</feature>
<dbReference type="RefSeq" id="WP_307463351.1">
    <property type="nucleotide sequence ID" value="NZ_JAURUR010000001.1"/>
</dbReference>
<comment type="caution">
    <text evidence="3">The sequence shown here is derived from an EMBL/GenBank/DDBJ whole genome shotgun (WGS) entry which is preliminary data.</text>
</comment>
<name>A0ABT9M8F9_9DEIO</name>
<dbReference type="SUPFAM" id="SSF52980">
    <property type="entry name" value="Restriction endonuclease-like"/>
    <property type="match status" value="1"/>
</dbReference>
<proteinExistence type="predicted"/>
<evidence type="ECO:0000313" key="3">
    <source>
        <dbReference type="EMBL" id="MDP9762857.1"/>
    </source>
</evidence>
<dbReference type="InterPro" id="IPR011335">
    <property type="entry name" value="Restrct_endonuc-II-like"/>
</dbReference>
<dbReference type="PANTHER" id="PTHR30015:SF7">
    <property type="entry name" value="TYPE IV METHYL-DIRECTED RESTRICTION ENZYME ECOKMRR"/>
    <property type="match status" value="1"/>
</dbReference>
<dbReference type="Proteomes" id="UP001232163">
    <property type="component" value="Unassembled WGS sequence"/>
</dbReference>
<evidence type="ECO:0000259" key="1">
    <source>
        <dbReference type="Pfam" id="PF04471"/>
    </source>
</evidence>
<dbReference type="Pfam" id="PF14338">
    <property type="entry name" value="Mrr_N"/>
    <property type="match status" value="1"/>
</dbReference>
<dbReference type="InterPro" id="IPR025745">
    <property type="entry name" value="Mrr-like_N_dom"/>
</dbReference>
<dbReference type="InterPro" id="IPR052906">
    <property type="entry name" value="Type_IV_Methyl-Rstrct_Enzyme"/>
</dbReference>
<evidence type="ECO:0000259" key="2">
    <source>
        <dbReference type="Pfam" id="PF14338"/>
    </source>
</evidence>
<sequence length="311" mass="34187">MPVPDYQAFMRPLLDLLRDGQTHRMRDLTAALASQFALSPEDLAELLPSGRQATYLNRIGWAKTYLLKAGALHSPQRGLVALTPRGAEILRAHPAAIKTRDLQAFQEFREFQGLPTGAEPSNASHTMVTDPAAVDAASALSPEEDLARLYASLEKGLRAELLVYIKQLSPDQFERLVVEVIVAMGYGGSVRDAGQALGRSGDDGIDGMVKQDPLGLDRVYIQAKRWTTQNVRSPDIRTFAGSLTFHRASKGVFITASAFSEGAQKTAIQIGNIVLIDGETLARLMIDYGVGVITRETYRIRRVDIEYFEEL</sequence>
<accession>A0ABT9M8F9</accession>
<feature type="domain" description="Restriction system protein Mrr-like N-terminal" evidence="2">
    <location>
        <begin position="6"/>
        <end position="91"/>
    </location>
</feature>
<reference evidence="3 4" key="1">
    <citation type="submission" date="2023-07" db="EMBL/GenBank/DDBJ databases">
        <title>Genomic Encyclopedia of Type Strains, Phase IV (KMG-IV): sequencing the most valuable type-strain genomes for metagenomic binning, comparative biology and taxonomic classification.</title>
        <authorList>
            <person name="Goeker M."/>
        </authorList>
    </citation>
    <scope>NUCLEOTIDE SEQUENCE [LARGE SCALE GENOMIC DNA]</scope>
    <source>
        <strain evidence="3 4">NIO-1023</strain>
    </source>
</reference>
<evidence type="ECO:0000313" key="4">
    <source>
        <dbReference type="Proteomes" id="UP001232163"/>
    </source>
</evidence>
<dbReference type="Pfam" id="PF04471">
    <property type="entry name" value="Mrr_cat"/>
    <property type="match status" value="1"/>
</dbReference>
<dbReference type="InterPro" id="IPR011856">
    <property type="entry name" value="tRNA_endonuc-like_dom_sf"/>
</dbReference>